<evidence type="ECO:0000256" key="1">
    <source>
        <dbReference type="ARBA" id="ARBA00022737"/>
    </source>
</evidence>
<keyword evidence="1" id="KW-0677">Repeat</keyword>
<protein>
    <recommendedName>
        <fullName evidence="5">Pentatricopeptide repeat-containing protein</fullName>
    </recommendedName>
</protein>
<dbReference type="PANTHER" id="PTHR47447">
    <property type="entry name" value="OS03G0856100 PROTEIN"/>
    <property type="match status" value="1"/>
</dbReference>
<dbReference type="NCBIfam" id="TIGR00756">
    <property type="entry name" value="PPR"/>
    <property type="match status" value="1"/>
</dbReference>
<proteinExistence type="predicted"/>
<dbReference type="Gene3D" id="1.25.40.10">
    <property type="entry name" value="Tetratricopeptide repeat domain"/>
    <property type="match status" value="1"/>
</dbReference>
<comment type="caution">
    <text evidence="3">The sequence shown here is derived from an EMBL/GenBank/DDBJ whole genome shotgun (WGS) entry which is preliminary data.</text>
</comment>
<dbReference type="InterPro" id="IPR002885">
    <property type="entry name" value="PPR_rpt"/>
</dbReference>
<organism evidence="3 4">
    <name type="scientific">Effrenium voratum</name>
    <dbReference type="NCBI Taxonomy" id="2562239"/>
    <lineage>
        <taxon>Eukaryota</taxon>
        <taxon>Sar</taxon>
        <taxon>Alveolata</taxon>
        <taxon>Dinophyceae</taxon>
        <taxon>Suessiales</taxon>
        <taxon>Symbiodiniaceae</taxon>
        <taxon>Effrenium</taxon>
    </lineage>
</organism>
<dbReference type="PANTHER" id="PTHR47447:SF17">
    <property type="entry name" value="OS12G0638900 PROTEIN"/>
    <property type="match status" value="1"/>
</dbReference>
<evidence type="ECO:0000313" key="4">
    <source>
        <dbReference type="Proteomes" id="UP001178507"/>
    </source>
</evidence>
<dbReference type="PROSITE" id="PS51375">
    <property type="entry name" value="PPR"/>
    <property type="match status" value="1"/>
</dbReference>
<dbReference type="AlphaFoldDB" id="A0AA36IVU1"/>
<feature type="repeat" description="PPR" evidence="2">
    <location>
        <begin position="28"/>
        <end position="62"/>
    </location>
</feature>
<evidence type="ECO:0000256" key="2">
    <source>
        <dbReference type="PROSITE-ProRule" id="PRU00708"/>
    </source>
</evidence>
<sequence length="102" mass="11686">MEAAARLRAAERSGDWPLALALVDLHPEKVAYHRAISACGRGRRWQLSLQMLRAMPRRQLRPDVISYNRVISACERTGEDGLEKMENNRLVLDSTQYFHVPV</sequence>
<name>A0AA36IVU1_9DINO</name>
<evidence type="ECO:0008006" key="5">
    <source>
        <dbReference type="Google" id="ProtNLM"/>
    </source>
</evidence>
<dbReference type="Proteomes" id="UP001178507">
    <property type="component" value="Unassembled WGS sequence"/>
</dbReference>
<reference evidence="3" key="1">
    <citation type="submission" date="2023-08" db="EMBL/GenBank/DDBJ databases">
        <authorList>
            <person name="Chen Y."/>
            <person name="Shah S."/>
            <person name="Dougan E. K."/>
            <person name="Thang M."/>
            <person name="Chan C."/>
        </authorList>
    </citation>
    <scope>NUCLEOTIDE SEQUENCE</scope>
</reference>
<keyword evidence="4" id="KW-1185">Reference proteome</keyword>
<evidence type="ECO:0000313" key="3">
    <source>
        <dbReference type="EMBL" id="CAJ1394439.1"/>
    </source>
</evidence>
<accession>A0AA36IVU1</accession>
<gene>
    <name evidence="3" type="ORF">EVOR1521_LOCUS19092</name>
</gene>
<dbReference type="EMBL" id="CAUJNA010002846">
    <property type="protein sequence ID" value="CAJ1394439.1"/>
    <property type="molecule type" value="Genomic_DNA"/>
</dbReference>
<dbReference type="InterPro" id="IPR011990">
    <property type="entry name" value="TPR-like_helical_dom_sf"/>
</dbReference>